<evidence type="ECO:0000256" key="8">
    <source>
        <dbReference type="ARBA" id="ARBA00022840"/>
    </source>
</evidence>
<keyword evidence="7" id="KW-0862">Zinc</keyword>
<evidence type="ECO:0000256" key="9">
    <source>
        <dbReference type="ARBA" id="ARBA00022842"/>
    </source>
</evidence>
<dbReference type="PANTHER" id="PTHR10763">
    <property type="entry name" value="CELL DIVISION CONTROL PROTEIN 6-RELATED"/>
    <property type="match status" value="1"/>
</dbReference>
<dbReference type="Pfam" id="PF09079">
    <property type="entry name" value="WHD_Cdc6"/>
    <property type="match status" value="1"/>
</dbReference>
<dbReference type="InterPro" id="IPR041083">
    <property type="entry name" value="AAA_lid_10"/>
</dbReference>
<dbReference type="PANTHER" id="PTHR10763:SF23">
    <property type="entry name" value="ORIGIN RECOGNITION COMPLEX SUBUNIT 1"/>
    <property type="match status" value="1"/>
</dbReference>
<feature type="compositionally biased region" description="Basic and acidic residues" evidence="17">
    <location>
        <begin position="58"/>
        <end position="74"/>
    </location>
</feature>
<dbReference type="InterPro" id="IPR003959">
    <property type="entry name" value="ATPase_AAA_core"/>
</dbReference>
<dbReference type="InterPro" id="IPR015163">
    <property type="entry name" value="Cdc6_C"/>
</dbReference>
<dbReference type="FunFam" id="3.40.50.300:FF:000199">
    <property type="entry name" value="Origin recognition complex subunit 1"/>
    <property type="match status" value="1"/>
</dbReference>
<keyword evidence="9" id="KW-0460">Magnesium</keyword>
<dbReference type="FunFam" id="2.30.30.490:FF:000020">
    <property type="entry name" value="Origin recognition complex subunit 1"/>
    <property type="match status" value="1"/>
</dbReference>
<evidence type="ECO:0000256" key="13">
    <source>
        <dbReference type="ARBA" id="ARBA00023163"/>
    </source>
</evidence>
<feature type="compositionally biased region" description="Basic and acidic residues" evidence="17">
    <location>
        <begin position="121"/>
        <end position="132"/>
    </location>
</feature>
<dbReference type="GO" id="GO:0006270">
    <property type="term" value="P:DNA replication initiation"/>
    <property type="evidence" value="ECO:0007669"/>
    <property type="project" value="TreeGrafter"/>
</dbReference>
<dbReference type="PROSITE" id="PS51038">
    <property type="entry name" value="BAH"/>
    <property type="match status" value="1"/>
</dbReference>
<dbReference type="Gene3D" id="3.40.50.300">
    <property type="entry name" value="P-loop containing nucleotide triphosphate hydrolases"/>
    <property type="match status" value="1"/>
</dbReference>
<dbReference type="InterPro" id="IPR001025">
    <property type="entry name" value="BAH_dom"/>
</dbReference>
<evidence type="ECO:0000313" key="20">
    <source>
        <dbReference type="EMBL" id="KAF3452544.1"/>
    </source>
</evidence>
<dbReference type="InterPro" id="IPR011011">
    <property type="entry name" value="Znf_FYVE_PHD"/>
</dbReference>
<dbReference type="PROSITE" id="PS50016">
    <property type="entry name" value="ZF_PHD_2"/>
    <property type="match status" value="1"/>
</dbReference>
<name>A0A8K0HI02_9ROSA</name>
<keyword evidence="6 15" id="KW-0863">Zinc-finger</keyword>
<evidence type="ECO:0000256" key="16">
    <source>
        <dbReference type="RuleBase" id="RU365058"/>
    </source>
</evidence>
<accession>A0A8K0HI02</accession>
<evidence type="ECO:0000313" key="21">
    <source>
        <dbReference type="Proteomes" id="UP000796880"/>
    </source>
</evidence>
<dbReference type="InterPro" id="IPR027417">
    <property type="entry name" value="P-loop_NTPase"/>
</dbReference>
<dbReference type="GO" id="GO:0005664">
    <property type="term" value="C:nuclear origin of replication recognition complex"/>
    <property type="evidence" value="ECO:0007669"/>
    <property type="project" value="TreeGrafter"/>
</dbReference>
<keyword evidence="21" id="KW-1185">Reference proteome</keyword>
<dbReference type="Gene3D" id="3.30.40.10">
    <property type="entry name" value="Zinc/RING finger domain, C3HC4 (zinc finger)"/>
    <property type="match status" value="1"/>
</dbReference>
<dbReference type="GO" id="GO:0005524">
    <property type="term" value="F:ATP binding"/>
    <property type="evidence" value="ECO:0007669"/>
    <property type="project" value="UniProtKB-KW"/>
</dbReference>
<comment type="subunit">
    <text evidence="16">Component of the origin recognition complex (ORC) composed of at least ORC1, ORC2, ORC3, ORC4, ORC5 and ORC6. ORC is regulated in a cell-cycle and development dependent manner. It is sequentially assembled at the exit from anaphase of mitosis and disassembled as cells enter S phase. Binds unmodified and methylated histone H3.</text>
</comment>
<feature type="region of interest" description="Disordered" evidence="17">
    <location>
        <begin position="1"/>
        <end position="181"/>
    </location>
</feature>
<evidence type="ECO:0000256" key="3">
    <source>
        <dbReference type="ARBA" id="ARBA00022705"/>
    </source>
</evidence>
<keyword evidence="12" id="KW-0010">Activator</keyword>
<dbReference type="InterPro" id="IPR001965">
    <property type="entry name" value="Znf_PHD"/>
</dbReference>
<dbReference type="FunFam" id="3.30.40.10:FF:000691">
    <property type="entry name" value="Origin recognition complex subunit 1"/>
    <property type="match status" value="1"/>
</dbReference>
<comment type="function">
    <text evidence="16">Component of the origin recognition complex (ORC) that binds origins of replication. DNA-binding is ATP-dependent, however specific DNA sequences that define origins of replication have not been identified so far. ORC is required to assemble the pre-replication complex necessary to initiate DNA replication.</text>
</comment>
<keyword evidence="4" id="KW-0479">Metal-binding</keyword>
<dbReference type="Proteomes" id="UP000796880">
    <property type="component" value="Unassembled WGS sequence"/>
</dbReference>
<evidence type="ECO:0000259" key="19">
    <source>
        <dbReference type="PROSITE" id="PS51038"/>
    </source>
</evidence>
<evidence type="ECO:0000256" key="4">
    <source>
        <dbReference type="ARBA" id="ARBA00022723"/>
    </source>
</evidence>
<dbReference type="InterPro" id="IPR013083">
    <property type="entry name" value="Znf_RING/FYVE/PHD"/>
</dbReference>
<organism evidence="20 21">
    <name type="scientific">Rhamnella rubrinervis</name>
    <dbReference type="NCBI Taxonomy" id="2594499"/>
    <lineage>
        <taxon>Eukaryota</taxon>
        <taxon>Viridiplantae</taxon>
        <taxon>Streptophyta</taxon>
        <taxon>Embryophyta</taxon>
        <taxon>Tracheophyta</taxon>
        <taxon>Spermatophyta</taxon>
        <taxon>Magnoliopsida</taxon>
        <taxon>eudicotyledons</taxon>
        <taxon>Gunneridae</taxon>
        <taxon>Pentapetalae</taxon>
        <taxon>rosids</taxon>
        <taxon>fabids</taxon>
        <taxon>Rosales</taxon>
        <taxon>Rhamnaceae</taxon>
        <taxon>rhamnoid group</taxon>
        <taxon>Rhamneae</taxon>
        <taxon>Rhamnella</taxon>
    </lineage>
</organism>
<proteinExistence type="inferred from homology"/>
<dbReference type="SUPFAM" id="SSF52540">
    <property type="entry name" value="P-loop containing nucleoside triphosphate hydrolases"/>
    <property type="match status" value="1"/>
</dbReference>
<dbReference type="FunFam" id="1.10.8.60:FF:000082">
    <property type="entry name" value="Origin recognition complex subunit 1"/>
    <property type="match status" value="1"/>
</dbReference>
<keyword evidence="10" id="KW-0805">Transcription regulation</keyword>
<evidence type="ECO:0000256" key="12">
    <source>
        <dbReference type="ARBA" id="ARBA00023159"/>
    </source>
</evidence>
<comment type="subcellular location">
    <subcellularLocation>
        <location evidence="1 16">Nucleus</location>
    </subcellularLocation>
</comment>
<evidence type="ECO:0000256" key="10">
    <source>
        <dbReference type="ARBA" id="ARBA00023015"/>
    </source>
</evidence>
<dbReference type="Pfam" id="PF17872">
    <property type="entry name" value="AAA_lid_10"/>
    <property type="match status" value="1"/>
</dbReference>
<evidence type="ECO:0000256" key="11">
    <source>
        <dbReference type="ARBA" id="ARBA00023125"/>
    </source>
</evidence>
<sequence length="879" mass="99292">MAETPRRAVQSSGRSKQLLHFNPKLSPSVTPSTPPVISPRRSTRRTSLVFSSVTPQKTTDHIVKPIEDSLKETPGRNGEAFNQKKTTRRSINYVTETCNDSPETPKNGKISAIAKTPKSTKKGDKSTLKEENELTEVEVTFSPASPDQSETKKRKRNNGKTGVTRSTPSKDGNFEKKKKGSGAVPKKRMYYKKVVYDGGEFEVGDDVYVKRREDASSDAEDPEVEECMVCFKAGRAVMIECDDCLGGFHLKCLKPPLKEVPEGDWICGFCEARKMGKPVQLPLPPEGKKRVRTMREKLLSSDLWAGRIESLSKEVDGSYWCHVRWYIIPEETTSGRQPHNLRRELYRTNDFADIEMESILRHCSVMNPKEFSKANNEGDDVFLCEYEYDIHWHSFKRLADIDVGEEDIEEADGDEDWKFCKDSDSDTDEDIEYEKESVKKILAKQSSAYEMAANLRKGQFFGLQKIGAKKIPEHIRCHRQTELERAKATLLLSSLPKSLPCRNKEMEEITTFIKGAICDDQCLGRCLYIHGVPGTGKTMSVLTVMRNLRSEADAGSIRPYCFVEINGLKLASPENIYRVIYEALTGHRVSWKKALQLLNERFSEGNKFGKEDYRPCILLIDELDLLVTRNQSILYNILDWPTKPHSKLVVIGIANTMDLPEKLLPRISSRMGIQRLCFGPYNYQQLEEIISSRLKGINAFEKQAIEFASRKVAAISGDARRALEICRRAAEITDYCLKKIISTSNNVSEGKTLVGMAEVEAAIQEMFQAPHIQVMRSCSKLSKILLTAMVHELYKTGMGETTFEKLATTVSCFCTNNGETFPGYDTLLKVGCKLGESRIILCESGAKHRLQKLQLNFPSDDVAFALKDSKELPWLAKYL</sequence>
<dbReference type="InterPro" id="IPR019786">
    <property type="entry name" value="Zinc_finger_PHD-type_CS"/>
</dbReference>
<dbReference type="SUPFAM" id="SSF57903">
    <property type="entry name" value="FYVE/PHD zinc finger"/>
    <property type="match status" value="1"/>
</dbReference>
<keyword evidence="14 16" id="KW-0539">Nucleus</keyword>
<dbReference type="InterPro" id="IPR043151">
    <property type="entry name" value="BAH_sf"/>
</dbReference>
<evidence type="ECO:0000256" key="1">
    <source>
        <dbReference type="ARBA" id="ARBA00004123"/>
    </source>
</evidence>
<dbReference type="EMBL" id="VOIH02000002">
    <property type="protein sequence ID" value="KAF3452544.1"/>
    <property type="molecule type" value="Genomic_DNA"/>
</dbReference>
<feature type="compositionally biased region" description="Polar residues" evidence="17">
    <location>
        <begin position="48"/>
        <end position="57"/>
    </location>
</feature>
<protein>
    <recommendedName>
        <fullName evidence="16">Origin recognition complex subunit 1</fullName>
    </recommendedName>
</protein>
<keyword evidence="5 16" id="KW-0547">Nucleotide-binding</keyword>
<dbReference type="Gene3D" id="2.30.30.490">
    <property type="match status" value="1"/>
</dbReference>
<dbReference type="Pfam" id="PF01426">
    <property type="entry name" value="BAH"/>
    <property type="match status" value="1"/>
</dbReference>
<evidence type="ECO:0000256" key="7">
    <source>
        <dbReference type="ARBA" id="ARBA00022833"/>
    </source>
</evidence>
<evidence type="ECO:0000256" key="6">
    <source>
        <dbReference type="ARBA" id="ARBA00022771"/>
    </source>
</evidence>
<dbReference type="InterPro" id="IPR050311">
    <property type="entry name" value="ORC1/CDC6"/>
</dbReference>
<gene>
    <name evidence="20" type="ORF">FNV43_RR02977</name>
</gene>
<dbReference type="Pfam" id="PF00628">
    <property type="entry name" value="PHD"/>
    <property type="match status" value="1"/>
</dbReference>
<dbReference type="SMART" id="SM00249">
    <property type="entry name" value="PHD"/>
    <property type="match status" value="1"/>
</dbReference>
<evidence type="ECO:0000259" key="18">
    <source>
        <dbReference type="PROSITE" id="PS50016"/>
    </source>
</evidence>
<evidence type="ECO:0000256" key="15">
    <source>
        <dbReference type="PROSITE-ProRule" id="PRU00146"/>
    </source>
</evidence>
<reference evidence="20" key="1">
    <citation type="submission" date="2020-03" db="EMBL/GenBank/DDBJ databases">
        <title>A high-quality chromosome-level genome assembly of a woody plant with both climbing and erect habits, Rhamnella rubrinervis.</title>
        <authorList>
            <person name="Lu Z."/>
            <person name="Yang Y."/>
            <person name="Zhu X."/>
            <person name="Sun Y."/>
        </authorList>
    </citation>
    <scope>NUCLEOTIDE SEQUENCE</scope>
    <source>
        <strain evidence="20">BYM</strain>
        <tissue evidence="20">Leaf</tissue>
    </source>
</reference>
<evidence type="ECO:0000256" key="5">
    <source>
        <dbReference type="ARBA" id="ARBA00022741"/>
    </source>
</evidence>
<dbReference type="CDD" id="cd04718">
    <property type="entry name" value="BAH_plant_2"/>
    <property type="match status" value="1"/>
</dbReference>
<dbReference type="SMART" id="SM00382">
    <property type="entry name" value="AAA"/>
    <property type="match status" value="1"/>
</dbReference>
<dbReference type="Gene3D" id="1.10.8.60">
    <property type="match status" value="1"/>
</dbReference>
<feature type="compositionally biased region" description="Polar residues" evidence="17">
    <location>
        <begin position="159"/>
        <end position="170"/>
    </location>
</feature>
<dbReference type="SMART" id="SM00439">
    <property type="entry name" value="BAH"/>
    <property type="match status" value="1"/>
</dbReference>
<evidence type="ECO:0000256" key="14">
    <source>
        <dbReference type="ARBA" id="ARBA00023242"/>
    </source>
</evidence>
<feature type="domain" description="BAH" evidence="19">
    <location>
        <begin position="283"/>
        <end position="399"/>
    </location>
</feature>
<dbReference type="GO" id="GO:0006355">
    <property type="term" value="P:regulation of DNA-templated transcription"/>
    <property type="evidence" value="ECO:0007669"/>
    <property type="project" value="UniProtKB-ARBA"/>
</dbReference>
<dbReference type="InterPro" id="IPR019787">
    <property type="entry name" value="Znf_PHD-finger"/>
</dbReference>
<dbReference type="Pfam" id="PF00004">
    <property type="entry name" value="AAA"/>
    <property type="match status" value="1"/>
</dbReference>
<dbReference type="GO" id="GO:0033314">
    <property type="term" value="P:mitotic DNA replication checkpoint signaling"/>
    <property type="evidence" value="ECO:0007669"/>
    <property type="project" value="TreeGrafter"/>
</dbReference>
<dbReference type="OrthoDB" id="1926878at2759"/>
<dbReference type="GO" id="GO:0008270">
    <property type="term" value="F:zinc ion binding"/>
    <property type="evidence" value="ECO:0007669"/>
    <property type="project" value="UniProtKB-KW"/>
</dbReference>
<dbReference type="GO" id="GO:0010385">
    <property type="term" value="F:double-stranded methylated DNA binding"/>
    <property type="evidence" value="ECO:0007669"/>
    <property type="project" value="UniProtKB-ARBA"/>
</dbReference>
<keyword evidence="8 16" id="KW-0067">ATP-binding</keyword>
<feature type="compositionally biased region" description="Polar residues" evidence="17">
    <location>
        <begin position="89"/>
        <end position="104"/>
    </location>
</feature>
<dbReference type="InterPro" id="IPR003593">
    <property type="entry name" value="AAA+_ATPase"/>
</dbReference>
<dbReference type="GO" id="GO:0003682">
    <property type="term" value="F:chromatin binding"/>
    <property type="evidence" value="ECO:0007669"/>
    <property type="project" value="InterPro"/>
</dbReference>
<comment type="similarity">
    <text evidence="2 16">Belongs to the ORC1 family.</text>
</comment>
<dbReference type="GO" id="GO:0016887">
    <property type="term" value="F:ATP hydrolysis activity"/>
    <property type="evidence" value="ECO:0007669"/>
    <property type="project" value="InterPro"/>
</dbReference>
<keyword evidence="3 16" id="KW-0235">DNA replication</keyword>
<keyword evidence="11 16" id="KW-0238">DNA-binding</keyword>
<evidence type="ECO:0000256" key="2">
    <source>
        <dbReference type="ARBA" id="ARBA00008398"/>
    </source>
</evidence>
<dbReference type="PROSITE" id="PS01359">
    <property type="entry name" value="ZF_PHD_1"/>
    <property type="match status" value="1"/>
</dbReference>
<feature type="domain" description="PHD-type" evidence="18">
    <location>
        <begin position="224"/>
        <end position="273"/>
    </location>
</feature>
<comment type="caution">
    <text evidence="20">The sequence shown here is derived from an EMBL/GenBank/DDBJ whole genome shotgun (WGS) entry which is preliminary data.</text>
</comment>
<evidence type="ECO:0000256" key="17">
    <source>
        <dbReference type="SAM" id="MobiDB-lite"/>
    </source>
</evidence>
<keyword evidence="13" id="KW-0804">Transcription</keyword>
<dbReference type="GO" id="GO:0003688">
    <property type="term" value="F:DNA replication origin binding"/>
    <property type="evidence" value="ECO:0007669"/>
    <property type="project" value="TreeGrafter"/>
</dbReference>
<dbReference type="AlphaFoldDB" id="A0A8K0HI02"/>